<dbReference type="Proteomes" id="UP000002630">
    <property type="component" value="Linkage Group LG17"/>
</dbReference>
<keyword evidence="7" id="KW-1185">Reference proteome</keyword>
<evidence type="ECO:0000259" key="5">
    <source>
        <dbReference type="PROSITE" id="PS50102"/>
    </source>
</evidence>
<dbReference type="EMBL" id="FN649742">
    <property type="protein sequence ID" value="CBJ27224.1"/>
    <property type="molecule type" value="Genomic_DNA"/>
</dbReference>
<dbReference type="Gene3D" id="3.30.70.330">
    <property type="match status" value="2"/>
</dbReference>
<dbReference type="InterPro" id="IPR050666">
    <property type="entry name" value="ESRP"/>
</dbReference>
<feature type="region of interest" description="Disordered" evidence="4">
    <location>
        <begin position="381"/>
        <end position="401"/>
    </location>
</feature>
<proteinExistence type="predicted"/>
<keyword evidence="2 3" id="KW-0694">RNA-binding</keyword>
<dbReference type="STRING" id="2880.D7G570"/>
<evidence type="ECO:0000256" key="3">
    <source>
        <dbReference type="PROSITE-ProRule" id="PRU00176"/>
    </source>
</evidence>
<dbReference type="OrthoDB" id="431068at2759"/>
<organism evidence="6 7">
    <name type="scientific">Ectocarpus siliculosus</name>
    <name type="common">Brown alga</name>
    <name type="synonym">Conferva siliculosa</name>
    <dbReference type="NCBI Taxonomy" id="2880"/>
    <lineage>
        <taxon>Eukaryota</taxon>
        <taxon>Sar</taxon>
        <taxon>Stramenopiles</taxon>
        <taxon>Ochrophyta</taxon>
        <taxon>PX clade</taxon>
        <taxon>Phaeophyceae</taxon>
        <taxon>Ectocarpales</taxon>
        <taxon>Ectocarpaceae</taxon>
        <taxon>Ectocarpus</taxon>
    </lineage>
</organism>
<dbReference type="EMBL" id="FN648852">
    <property type="protein sequence ID" value="CBJ27224.1"/>
    <property type="molecule type" value="Genomic_DNA"/>
</dbReference>
<dbReference type="InterPro" id="IPR000504">
    <property type="entry name" value="RRM_dom"/>
</dbReference>
<dbReference type="PROSITE" id="PS50102">
    <property type="entry name" value="RRM"/>
    <property type="match status" value="1"/>
</dbReference>
<dbReference type="eggNOG" id="KOG4211">
    <property type="taxonomic scope" value="Eukaryota"/>
</dbReference>
<dbReference type="PANTHER" id="PTHR13976">
    <property type="entry name" value="HETEROGENEOUS NUCLEAR RIBONUCLEOPROTEIN-RELATED"/>
    <property type="match status" value="1"/>
</dbReference>
<dbReference type="CDD" id="cd12254">
    <property type="entry name" value="RRM_hnRNPH_ESRPs_RBM12_like"/>
    <property type="match status" value="1"/>
</dbReference>
<dbReference type="InterPro" id="IPR012677">
    <property type="entry name" value="Nucleotide-bd_a/b_plait_sf"/>
</dbReference>
<keyword evidence="6" id="KW-0687">Ribonucleoprotein</keyword>
<dbReference type="AlphaFoldDB" id="D7G570"/>
<reference evidence="6 7" key="1">
    <citation type="journal article" date="2010" name="Nature">
        <title>The Ectocarpus genome and the independent evolution of multicellularity in brown algae.</title>
        <authorList>
            <person name="Cock J.M."/>
            <person name="Sterck L."/>
            <person name="Rouze P."/>
            <person name="Scornet D."/>
            <person name="Allen A.E."/>
            <person name="Amoutzias G."/>
            <person name="Anthouard V."/>
            <person name="Artiguenave F."/>
            <person name="Aury J.M."/>
            <person name="Badger J.H."/>
            <person name="Beszteri B."/>
            <person name="Billiau K."/>
            <person name="Bonnet E."/>
            <person name="Bothwell J.H."/>
            <person name="Bowler C."/>
            <person name="Boyen C."/>
            <person name="Brownlee C."/>
            <person name="Carrano C.J."/>
            <person name="Charrier B."/>
            <person name="Cho G.Y."/>
            <person name="Coelho S.M."/>
            <person name="Collen J."/>
            <person name="Corre E."/>
            <person name="Da Silva C."/>
            <person name="Delage L."/>
            <person name="Delaroque N."/>
            <person name="Dittami S.M."/>
            <person name="Doulbeau S."/>
            <person name="Elias M."/>
            <person name="Farnham G."/>
            <person name="Gachon C.M."/>
            <person name="Gschloessl B."/>
            <person name="Heesch S."/>
            <person name="Jabbari K."/>
            <person name="Jubin C."/>
            <person name="Kawai H."/>
            <person name="Kimura K."/>
            <person name="Kloareg B."/>
            <person name="Kupper F.C."/>
            <person name="Lang D."/>
            <person name="Le Bail A."/>
            <person name="Leblanc C."/>
            <person name="Lerouge P."/>
            <person name="Lohr M."/>
            <person name="Lopez P.J."/>
            <person name="Martens C."/>
            <person name="Maumus F."/>
            <person name="Michel G."/>
            <person name="Miranda-Saavedra D."/>
            <person name="Morales J."/>
            <person name="Moreau H."/>
            <person name="Motomura T."/>
            <person name="Nagasato C."/>
            <person name="Napoli C.A."/>
            <person name="Nelson D.R."/>
            <person name="Nyvall-Collen P."/>
            <person name="Peters A.F."/>
            <person name="Pommier C."/>
            <person name="Potin P."/>
            <person name="Poulain J."/>
            <person name="Quesneville H."/>
            <person name="Read B."/>
            <person name="Rensing S.A."/>
            <person name="Ritter A."/>
            <person name="Rousvoal S."/>
            <person name="Samanta M."/>
            <person name="Samson G."/>
            <person name="Schroeder D.C."/>
            <person name="Segurens B."/>
            <person name="Strittmatter M."/>
            <person name="Tonon T."/>
            <person name="Tregear J.W."/>
            <person name="Valentin K."/>
            <person name="von Dassow P."/>
            <person name="Yamagishi T."/>
            <person name="Van de Peer Y."/>
            <person name="Wincker P."/>
        </authorList>
    </citation>
    <scope>NUCLEOTIDE SEQUENCE [LARGE SCALE GENOMIC DNA]</scope>
    <source>
        <strain evidence="7">Ec32 / CCAP1310/4</strain>
    </source>
</reference>
<evidence type="ECO:0000313" key="7">
    <source>
        <dbReference type="Proteomes" id="UP000002630"/>
    </source>
</evidence>
<feature type="region of interest" description="Disordered" evidence="4">
    <location>
        <begin position="106"/>
        <end position="150"/>
    </location>
</feature>
<dbReference type="OMA" id="RYANSKR"/>
<dbReference type="SUPFAM" id="SSF54928">
    <property type="entry name" value="RNA-binding domain, RBD"/>
    <property type="match status" value="2"/>
</dbReference>
<name>D7G570_ECTSI</name>
<sequence length="525" mass="52316">MTIFVARARSSRALLGTESFMSLNFGDQTFGLREMDDMITQHHVGNGHQGLNGLAADGGVVAAGEPSGDEKALLNGIARTAAAEQQKHELLPPAPQAPSSWASKVRAGIGSESSPTLSGNGGGSVGVGGGGGGGDGMGPSGGGGDALGVIVPGDLDPGVGEGIQGLPHGIGHLGPLASSLGGGAMGPVHGLDMEGGMPGRALMTPSAPARGSGVVQGLVGAGLGNGGQAIGLEGGDGANGSGALTQDFAGLEIGGGGATLGARGTGTGEAQKGFDASKNELLGDFPCVRLRGLAADTSVKDILDFFVGLGPVLDIVLEGGAAGGEVGAITLFGTLMDYHGALQRYSLQIKGRYIEVAPAIRADYYSAVIKRSTGGAAEVAPTTPAGVGGGGEQDGDPAVQGQNGTVVHQSDTALAMGSAKAPGPAAAAGSAGDAKGTVIRMRGLPYRASKSEVMCFFKGCSIPEEGVAFVTRADGRVTGEAYVRFATREDAKMGLRKDREMIGSRYIELFTSSPEEMARYANSKR</sequence>
<dbReference type="InterPro" id="IPR035979">
    <property type="entry name" value="RBD_domain_sf"/>
</dbReference>
<dbReference type="GO" id="GO:1990904">
    <property type="term" value="C:ribonucleoprotein complex"/>
    <property type="evidence" value="ECO:0007669"/>
    <property type="project" value="UniProtKB-KW"/>
</dbReference>
<protein>
    <submittedName>
        <fullName evidence="6">Heterogeneous nuclear ribonucleoprotein, putative</fullName>
    </submittedName>
</protein>
<dbReference type="InParanoid" id="D7G570"/>
<dbReference type="GO" id="GO:0003723">
    <property type="term" value="F:RNA binding"/>
    <property type="evidence" value="ECO:0007669"/>
    <property type="project" value="UniProtKB-UniRule"/>
</dbReference>
<evidence type="ECO:0000256" key="4">
    <source>
        <dbReference type="SAM" id="MobiDB-lite"/>
    </source>
</evidence>
<accession>D7G570</accession>
<evidence type="ECO:0000313" key="6">
    <source>
        <dbReference type="EMBL" id="CBJ27224.1"/>
    </source>
</evidence>
<dbReference type="SMART" id="SM00360">
    <property type="entry name" value="RRM"/>
    <property type="match status" value="2"/>
</dbReference>
<keyword evidence="1" id="KW-0677">Repeat</keyword>
<feature type="compositionally biased region" description="Gly residues" evidence="4">
    <location>
        <begin position="119"/>
        <end position="146"/>
    </location>
</feature>
<gene>
    <name evidence="6" type="ORF">Esi_0063_0020</name>
</gene>
<feature type="domain" description="RRM" evidence="5">
    <location>
        <begin position="437"/>
        <end position="514"/>
    </location>
</feature>
<evidence type="ECO:0000256" key="2">
    <source>
        <dbReference type="ARBA" id="ARBA00022884"/>
    </source>
</evidence>
<evidence type="ECO:0000256" key="1">
    <source>
        <dbReference type="ARBA" id="ARBA00022737"/>
    </source>
</evidence>